<dbReference type="PANTHER" id="PTHR35807:SF1">
    <property type="entry name" value="TRANSCRIPTIONAL REGULATOR REDD"/>
    <property type="match status" value="1"/>
</dbReference>
<dbReference type="SMART" id="SM00320">
    <property type="entry name" value="WD40"/>
    <property type="match status" value="7"/>
</dbReference>
<dbReference type="SUPFAM" id="SSF46894">
    <property type="entry name" value="C-terminal effector domain of the bipartite response regulators"/>
    <property type="match status" value="1"/>
</dbReference>
<gene>
    <name evidence="10" type="ORF">E0H73_18895</name>
</gene>
<keyword evidence="3" id="KW-0677">Repeat</keyword>
<feature type="repeat" description="WD" evidence="7">
    <location>
        <begin position="988"/>
        <end position="1029"/>
    </location>
</feature>
<feature type="repeat" description="WD" evidence="7">
    <location>
        <begin position="1287"/>
        <end position="1328"/>
    </location>
</feature>
<dbReference type="Pfam" id="PF00486">
    <property type="entry name" value="Trans_reg_C"/>
    <property type="match status" value="1"/>
</dbReference>
<dbReference type="InterPro" id="IPR011990">
    <property type="entry name" value="TPR-like_helical_dom_sf"/>
</dbReference>
<dbReference type="Proteomes" id="UP000291144">
    <property type="component" value="Unassembled WGS sequence"/>
</dbReference>
<sequence>MGIDVLGPVSVEGDQKILGRRDRVVVAALAVHPGDVVSAEQLADVLWRERPPPSWQKVVQGCVVRIRKVLGTHAIETLPLGYRLAVPLDEIDAQRFDRAVIRARALLASDEPERSAMVLADALTLWRGRPLTELDGWDTARIEASRLIELRHTADELYVESALRSGRHDQVLAKARAMVTEAPLRERRWVLLATAQYRSGRQGEALRTIHRLKAVLHNDLGLDPNAEVNALEQAILRQDPSLVADTALPEPSPECPYPGLKPYDVDDADTFFGRDSDIAACLRRLGDVSVLAVAGPSGCGKSSLIRAGVAATLRRDGRQVVVMTPGPHPVAALTAAVSGTAAPVLVVDQFEEVFSLCQDGDERVAFLNALAAREAPLIISIRTDRLADVSASPAFARLVERGLYLLSGMTEDDLRSAIEEPARLASLVVEPGLVDLLVNEVADQPGALPLMSHALRETWQRREGRTLTVAGYNASGGIRSAVAQSAEHVHERISPEQRTVLHGLLLRLVVPGPEGEPIRSRLPRRVVVTRPEDDQMIDLLVASRLLTSDAGVVEIAHESLVRAWPRLRGWLEDDLDGRRILHHLAVAADAWNNLDRPASELYRGVRLAKALDWKERATPTLTATEEDFLAASKRLSGTELRAAETTARLQTRSNRRLRAALAAGAVLLVGAIVAGLVAVRQAGRAEVAADRELARQVGARALVTEDISPSLLLAAQGVRFDDSPDTRANLVAAINRHPSLIRSISAPLGRTENVDVSPDGTRIVAGDNRATIQLYDSRSGRVLDSYALSPVPDDAVVFTRAWFSPDGSLIAAIAVDNFMNPIDPTWPIRVLRADTLEPVQPQPVFRGIHRPQLNNLAFSADGRHLVAGARDPNSDAAFALVWEVGALDRQPRRVDLSIGPQRAVASPDGRTVYRSWPLTASDVATGREVWQRPDLKGDPVVTPSIGLPIVETSKNGELLAYLHPGPVRTERTTTTVVDARTGKTVWALRTSNDPPRDAAFSADGKLLATAHYGGEVVIWDLATGQATQRWRTAEVSWGVALSPDGRTLYTAGDAGMLRAYDLGGQQRYLRWTQMVPTRRYTHVLASDDGVRTAYFWDEAGSSWLSIADATTGQVSKPTRLGFEVQRQAYAPASWHPNGRRLVVHGFDEIATVDARSGKVLATHPIEALSVAFIDHGNRIVVGSHDGSHYFDPELGRIRDVPGFVADCCTASSPDGATTVLFEEGLRGATMSWAIVRSATGEIIRRDKLPTWANSAAYSPDGRTIAGTGTDGVFTLDAASGALKVAPSSGHKAEGVSIRFSPDGQRLVSGAADGTVTVWDARTLDNLLTVATSTEADPIPATARFGRGGEVVSISSYDGKLYRWDTSSAHTLAQACTMAGRNLTAGEWNQTFPDRPYQQTCP</sequence>
<dbReference type="Pfam" id="PF03704">
    <property type="entry name" value="BTAD"/>
    <property type="match status" value="1"/>
</dbReference>
<dbReference type="SMART" id="SM00862">
    <property type="entry name" value="Trans_reg_C"/>
    <property type="match status" value="1"/>
</dbReference>
<keyword evidence="5" id="KW-0238">DNA-binding</keyword>
<keyword evidence="4" id="KW-0805">Transcription regulation</keyword>
<dbReference type="OrthoDB" id="134501at2"/>
<dbReference type="RefSeq" id="WP_131357755.1">
    <property type="nucleotide sequence ID" value="NZ_SJKB01000005.1"/>
</dbReference>
<dbReference type="Gene3D" id="1.10.10.10">
    <property type="entry name" value="Winged helix-like DNA-binding domain superfamily/Winged helix DNA-binding domain"/>
    <property type="match status" value="1"/>
</dbReference>
<comment type="similarity">
    <text evidence="1">Belongs to the AfsR/DnrI/RedD regulatory family.</text>
</comment>
<evidence type="ECO:0000313" key="11">
    <source>
        <dbReference type="Proteomes" id="UP000291144"/>
    </source>
</evidence>
<dbReference type="GO" id="GO:0000160">
    <property type="term" value="P:phosphorelay signal transduction system"/>
    <property type="evidence" value="ECO:0007669"/>
    <property type="project" value="InterPro"/>
</dbReference>
<protein>
    <recommendedName>
        <fullName evidence="12">OmpR/PhoB-type domain-containing protein</fullName>
    </recommendedName>
</protein>
<evidence type="ECO:0000256" key="1">
    <source>
        <dbReference type="ARBA" id="ARBA00005820"/>
    </source>
</evidence>
<reference evidence="10 11" key="1">
    <citation type="submission" date="2019-02" db="EMBL/GenBank/DDBJ databases">
        <title>Kribbella capetownensis sp. nov. and Kribbella speibonae sp. nov., isolated from soil.</title>
        <authorList>
            <person name="Curtis S.M."/>
            <person name="Norton I."/>
            <person name="Everest G.J."/>
            <person name="Meyers P.R."/>
        </authorList>
    </citation>
    <scope>NUCLEOTIDE SEQUENCE [LARGE SCALE GENOMIC DNA]</scope>
    <source>
        <strain evidence="10 11">NRRL B-24813</strain>
    </source>
</reference>
<evidence type="ECO:0000259" key="8">
    <source>
        <dbReference type="SMART" id="SM00862"/>
    </source>
</evidence>
<dbReference type="InterPro" id="IPR001680">
    <property type="entry name" value="WD40_rpt"/>
</dbReference>
<evidence type="ECO:0008006" key="12">
    <source>
        <dbReference type="Google" id="ProtNLM"/>
    </source>
</evidence>
<dbReference type="PANTHER" id="PTHR35807">
    <property type="entry name" value="TRANSCRIPTIONAL REGULATOR REDD-RELATED"/>
    <property type="match status" value="1"/>
</dbReference>
<dbReference type="SUPFAM" id="SSF52540">
    <property type="entry name" value="P-loop containing nucleoside triphosphate hydrolases"/>
    <property type="match status" value="1"/>
</dbReference>
<evidence type="ECO:0000313" key="10">
    <source>
        <dbReference type="EMBL" id="TCC61303.1"/>
    </source>
</evidence>
<feature type="domain" description="OmpR/PhoB-type" evidence="8">
    <location>
        <begin position="14"/>
        <end position="84"/>
    </location>
</feature>
<dbReference type="SUPFAM" id="SSF48452">
    <property type="entry name" value="TPR-like"/>
    <property type="match status" value="1"/>
</dbReference>
<proteinExistence type="inferred from homology"/>
<evidence type="ECO:0000256" key="7">
    <source>
        <dbReference type="PROSITE-ProRule" id="PRU00221"/>
    </source>
</evidence>
<dbReference type="CDD" id="cd15831">
    <property type="entry name" value="BTAD"/>
    <property type="match status" value="1"/>
</dbReference>
<dbReference type="Pfam" id="PF00400">
    <property type="entry name" value="WD40"/>
    <property type="match status" value="1"/>
</dbReference>
<dbReference type="GO" id="GO:0005829">
    <property type="term" value="C:cytosol"/>
    <property type="evidence" value="ECO:0007669"/>
    <property type="project" value="UniProtKB-ARBA"/>
</dbReference>
<comment type="caution">
    <text evidence="10">The sequence shown here is derived from an EMBL/GenBank/DDBJ whole genome shotgun (WGS) entry which is preliminary data.</text>
</comment>
<evidence type="ECO:0000256" key="2">
    <source>
        <dbReference type="ARBA" id="ARBA00022574"/>
    </source>
</evidence>
<evidence type="ECO:0000259" key="9">
    <source>
        <dbReference type="SMART" id="SM01043"/>
    </source>
</evidence>
<evidence type="ECO:0000256" key="3">
    <source>
        <dbReference type="ARBA" id="ARBA00022737"/>
    </source>
</evidence>
<organism evidence="10 11">
    <name type="scientific">Kribbella pittospori</name>
    <dbReference type="NCBI Taxonomy" id="722689"/>
    <lineage>
        <taxon>Bacteria</taxon>
        <taxon>Bacillati</taxon>
        <taxon>Actinomycetota</taxon>
        <taxon>Actinomycetes</taxon>
        <taxon>Propionibacteriales</taxon>
        <taxon>Kribbellaceae</taxon>
        <taxon>Kribbella</taxon>
    </lineage>
</organism>
<dbReference type="InterPro" id="IPR002372">
    <property type="entry name" value="PQQ_rpt_dom"/>
</dbReference>
<dbReference type="SMART" id="SM01043">
    <property type="entry name" value="BTAD"/>
    <property type="match status" value="1"/>
</dbReference>
<dbReference type="SUPFAM" id="SSF82171">
    <property type="entry name" value="DPP6 N-terminal domain-like"/>
    <property type="match status" value="1"/>
</dbReference>
<evidence type="ECO:0000256" key="5">
    <source>
        <dbReference type="ARBA" id="ARBA00023125"/>
    </source>
</evidence>
<keyword evidence="6" id="KW-0804">Transcription</keyword>
<dbReference type="Pfam" id="PF20703">
    <property type="entry name" value="nSTAND1"/>
    <property type="match status" value="1"/>
</dbReference>
<dbReference type="InterPro" id="IPR001867">
    <property type="entry name" value="OmpR/PhoB-type_DNA-bd"/>
</dbReference>
<dbReference type="Gene3D" id="1.25.40.10">
    <property type="entry name" value="Tetratricopeptide repeat domain"/>
    <property type="match status" value="1"/>
</dbReference>
<dbReference type="InterPro" id="IPR051677">
    <property type="entry name" value="AfsR-DnrI-RedD_regulator"/>
</dbReference>
<evidence type="ECO:0000256" key="6">
    <source>
        <dbReference type="ARBA" id="ARBA00023163"/>
    </source>
</evidence>
<name>A0A4R0KKT2_9ACTN</name>
<dbReference type="Pfam" id="PF13360">
    <property type="entry name" value="PQQ_2"/>
    <property type="match status" value="1"/>
</dbReference>
<dbReference type="InterPro" id="IPR027417">
    <property type="entry name" value="P-loop_NTPase"/>
</dbReference>
<dbReference type="InterPro" id="IPR049052">
    <property type="entry name" value="nSTAND1"/>
</dbReference>
<accession>A0A4R0KKT2</accession>
<dbReference type="EMBL" id="SJKB01000005">
    <property type="protein sequence ID" value="TCC61303.1"/>
    <property type="molecule type" value="Genomic_DNA"/>
</dbReference>
<dbReference type="GO" id="GO:0006355">
    <property type="term" value="P:regulation of DNA-templated transcription"/>
    <property type="evidence" value="ECO:0007669"/>
    <property type="project" value="InterPro"/>
</dbReference>
<dbReference type="InterPro" id="IPR011047">
    <property type="entry name" value="Quinoprotein_ADH-like_sf"/>
</dbReference>
<feature type="domain" description="Bacterial transcriptional activator" evidence="9">
    <location>
        <begin position="91"/>
        <end position="236"/>
    </location>
</feature>
<dbReference type="PROSITE" id="PS00678">
    <property type="entry name" value="WD_REPEATS_1"/>
    <property type="match status" value="1"/>
</dbReference>
<dbReference type="PROSITE" id="PS50082">
    <property type="entry name" value="WD_REPEATS_2"/>
    <property type="match status" value="2"/>
</dbReference>
<keyword evidence="2 7" id="KW-0853">WD repeat</keyword>
<evidence type="ECO:0000256" key="4">
    <source>
        <dbReference type="ARBA" id="ARBA00023015"/>
    </source>
</evidence>
<dbReference type="SUPFAM" id="SSF50998">
    <property type="entry name" value="Quinoprotein alcohol dehydrogenase-like"/>
    <property type="match status" value="1"/>
</dbReference>
<dbReference type="InterPro" id="IPR019775">
    <property type="entry name" value="WD40_repeat_CS"/>
</dbReference>
<dbReference type="InterPro" id="IPR005158">
    <property type="entry name" value="BTAD"/>
</dbReference>
<dbReference type="InterPro" id="IPR015943">
    <property type="entry name" value="WD40/YVTN_repeat-like_dom_sf"/>
</dbReference>
<dbReference type="PROSITE" id="PS50294">
    <property type="entry name" value="WD_REPEATS_REGION"/>
    <property type="match status" value="1"/>
</dbReference>
<dbReference type="InterPro" id="IPR036388">
    <property type="entry name" value="WH-like_DNA-bd_sf"/>
</dbReference>
<keyword evidence="11" id="KW-1185">Reference proteome</keyword>
<dbReference type="InterPro" id="IPR016032">
    <property type="entry name" value="Sig_transdc_resp-reg_C-effctor"/>
</dbReference>
<dbReference type="Gene3D" id="2.130.10.10">
    <property type="entry name" value="YVTN repeat-like/Quinoprotein amine dehydrogenase"/>
    <property type="match status" value="3"/>
</dbReference>
<dbReference type="GO" id="GO:0003677">
    <property type="term" value="F:DNA binding"/>
    <property type="evidence" value="ECO:0007669"/>
    <property type="project" value="UniProtKB-KW"/>
</dbReference>